<feature type="compositionally biased region" description="Polar residues" evidence="1">
    <location>
        <begin position="239"/>
        <end position="249"/>
    </location>
</feature>
<sequence>MCFENLLPHMHTKLLELLEVLINICHTHLRPHFRLMSSIVLDSLQKTMWSTPEGLSVQLFNLRIQAYKAATSWLTTFAEGSGCDLIAERLVKIVLEDVIIRRRDIYLSATQSKNKSKRKHTAMSEASESPFQRELLINKNKELLCKQALKCLQKILNSVGLLLKPQLLRNILSTILENSTQIYEKRAWKESVYNEWTSDVKDLHEKNVEAPRINSPLLTQNICSKESTKESSDTKHSTPESVSTESKPSNSEDDDYIAELQAAFVDELK</sequence>
<gene>
    <name evidence="2" type="ORF">AWZ03_007393</name>
</gene>
<dbReference type="GO" id="GO:0005634">
    <property type="term" value="C:nucleus"/>
    <property type="evidence" value="ECO:0007669"/>
    <property type="project" value="TreeGrafter"/>
</dbReference>
<evidence type="ECO:0008006" key="4">
    <source>
        <dbReference type="Google" id="ProtNLM"/>
    </source>
</evidence>
<dbReference type="STRING" id="7232.A0A484BEG8"/>
<dbReference type="AlphaFoldDB" id="A0A484BEG8"/>
<keyword evidence="3" id="KW-1185">Reference proteome</keyword>
<accession>A0A484BEG8</accession>
<dbReference type="PANTHER" id="PTHR34105">
    <property type="entry name" value="PROLINE-, GLUTAMIC ACID- AND LEUCINE-RICH PROTEIN 1"/>
    <property type="match status" value="1"/>
</dbReference>
<evidence type="ECO:0000256" key="1">
    <source>
        <dbReference type="SAM" id="MobiDB-lite"/>
    </source>
</evidence>
<proteinExistence type="predicted"/>
<dbReference type="PANTHER" id="PTHR34105:SF1">
    <property type="entry name" value="PROLINE-, GLUTAMIC ACID- AND LEUCINE-RICH PROTEIN 1"/>
    <property type="match status" value="1"/>
</dbReference>
<evidence type="ECO:0000313" key="3">
    <source>
        <dbReference type="Proteomes" id="UP000295192"/>
    </source>
</evidence>
<reference evidence="2 3" key="1">
    <citation type="journal article" date="2019" name="J. Hered.">
        <title>An Improved Genome Assembly for Drosophila navojoa, the Basal Species in the mojavensis Cluster.</title>
        <authorList>
            <person name="Vanderlinde T."/>
            <person name="Dupim E.G."/>
            <person name="Nazario-Yepiz N.O."/>
            <person name="Carvalho A.B."/>
        </authorList>
    </citation>
    <scope>NUCLEOTIDE SEQUENCE [LARGE SCALE GENOMIC DNA]</scope>
    <source>
        <strain evidence="2">Navoj_Jal97</strain>
        <tissue evidence="2">Whole organism</tissue>
    </source>
</reference>
<dbReference type="OrthoDB" id="20900at2759"/>
<protein>
    <recommendedName>
        <fullName evidence="4">Pre-rRNA-processing protein RIX1 N-terminal domain-containing protein</fullName>
    </recommendedName>
</protein>
<organism evidence="2 3">
    <name type="scientific">Drosophila navojoa</name>
    <name type="common">Fruit fly</name>
    <dbReference type="NCBI Taxonomy" id="7232"/>
    <lineage>
        <taxon>Eukaryota</taxon>
        <taxon>Metazoa</taxon>
        <taxon>Ecdysozoa</taxon>
        <taxon>Arthropoda</taxon>
        <taxon>Hexapoda</taxon>
        <taxon>Insecta</taxon>
        <taxon>Pterygota</taxon>
        <taxon>Neoptera</taxon>
        <taxon>Endopterygota</taxon>
        <taxon>Diptera</taxon>
        <taxon>Brachycera</taxon>
        <taxon>Muscomorpha</taxon>
        <taxon>Ephydroidea</taxon>
        <taxon>Drosophilidae</taxon>
        <taxon>Drosophila</taxon>
    </lineage>
</organism>
<comment type="caution">
    <text evidence="2">The sequence shown here is derived from an EMBL/GenBank/DDBJ whole genome shotgun (WGS) entry which is preliminary data.</text>
</comment>
<dbReference type="GO" id="GO:0006364">
    <property type="term" value="P:rRNA processing"/>
    <property type="evidence" value="ECO:0007669"/>
    <property type="project" value="TreeGrafter"/>
</dbReference>
<dbReference type="EMBL" id="LSRL02000063">
    <property type="protein sequence ID" value="TDG46185.1"/>
    <property type="molecule type" value="Genomic_DNA"/>
</dbReference>
<evidence type="ECO:0000313" key="2">
    <source>
        <dbReference type="EMBL" id="TDG46185.1"/>
    </source>
</evidence>
<dbReference type="Proteomes" id="UP000295192">
    <property type="component" value="Unassembled WGS sequence"/>
</dbReference>
<name>A0A484BEG8_DRONA</name>
<feature type="compositionally biased region" description="Basic and acidic residues" evidence="1">
    <location>
        <begin position="226"/>
        <end position="238"/>
    </location>
</feature>
<feature type="region of interest" description="Disordered" evidence="1">
    <location>
        <begin position="219"/>
        <end position="256"/>
    </location>
</feature>